<name>A0A6V8MRB9_9BACT</name>
<dbReference type="AlphaFoldDB" id="A0A6V8MRB9"/>
<dbReference type="RefSeq" id="WP_246404480.1">
    <property type="nucleotide sequence ID" value="NZ_BLXY01000001.1"/>
</dbReference>
<organism evidence="2 4">
    <name type="scientific">Geomonas paludis</name>
    <dbReference type="NCBI Taxonomy" id="2740185"/>
    <lineage>
        <taxon>Bacteria</taxon>
        <taxon>Pseudomonadati</taxon>
        <taxon>Thermodesulfobacteriota</taxon>
        <taxon>Desulfuromonadia</taxon>
        <taxon>Geobacterales</taxon>
        <taxon>Geobacteraceae</taxon>
        <taxon>Geomonas</taxon>
    </lineage>
</organism>
<evidence type="ECO:0000313" key="5">
    <source>
        <dbReference type="Proteomes" id="UP000831485"/>
    </source>
</evidence>
<reference evidence="4" key="1">
    <citation type="submission" date="2020-06" db="EMBL/GenBank/DDBJ databases">
        <title>Draft genomic sequecing of Geomonas sp. Red736.</title>
        <authorList>
            <person name="Itoh H."/>
            <person name="Xu Z.X."/>
            <person name="Ushijima N."/>
            <person name="Masuda Y."/>
            <person name="Shiratori Y."/>
            <person name="Senoo K."/>
        </authorList>
    </citation>
    <scope>NUCLEOTIDE SEQUENCE [LARGE SCALE GENOMIC DNA]</scope>
    <source>
        <strain evidence="4">Red736</strain>
    </source>
</reference>
<sequence>MDFPLPGPPPPGAGTVAPCGWSGVTRKAALLAALLAAGCSAQGAPGNNCLTCHAGIEHASATHHDCVACHGGDAGATQKEAAHRGMLGKSNPSAPEHWDKSCGSCHVYQLDRVQSSLMYTTTGMIRNIRLTWEGPEEGDFASRAGEVYDPAGRPLRLKPVAELDHVSGELYRKFCSQCHVARESGEVYGASHASGCAACHFPYNDRALYRGGDATVRGRGPYAASHAMERLPGNEVCSRCHNRSGRIAYSYQGLNDGSNSLVPTRFGLPGAVMASGNRNLTHIAPDIHFAAGMDCIDCHTSRDLMGDGYSYRNMYLQTEIACEDCHGGVKPPRYREIASENDEALRESRGYRMQMRQGMKMILTAKGRAYSNVFYQDGAVWVLGKRSGRLFKSRVITGTPEHTVVGHGRMECYSCHSRTVVQCYGCHTSYDKTRSAMDYVKGVPTPGRFSEKEDYRMLYPFPLALNQRGRISTVTPGCQTFVSVVEPDGSLSKDEYVARFKGKQQLRFAPFYSHNTGKKAIGCGECHGNPAFLGFGQHVVSGSNIEGTMICEQSADKPLDGFLTLQEGKVRAYSAITREHSRPLNGAEVRRALAVNLCLVCHDKAADPIYRKELDHGALSDALHRRLVPAP</sequence>
<keyword evidence="1" id="KW-0732">Signal</keyword>
<dbReference type="PANTHER" id="PTHR35038:SF8">
    <property type="entry name" value="C-TYPE POLYHEME CYTOCHROME OMCC"/>
    <property type="match status" value="1"/>
</dbReference>
<dbReference type="InterPro" id="IPR051829">
    <property type="entry name" value="Multiheme_Cytochr_ET"/>
</dbReference>
<dbReference type="EMBL" id="BLXY01000001">
    <property type="protein sequence ID" value="GFO62203.1"/>
    <property type="molecule type" value="Genomic_DNA"/>
</dbReference>
<dbReference type="Proteomes" id="UP000568888">
    <property type="component" value="Unassembled WGS sequence"/>
</dbReference>
<keyword evidence="5" id="KW-1185">Reference proteome</keyword>
<evidence type="ECO:0000313" key="2">
    <source>
        <dbReference type="EMBL" id="GFO62203.1"/>
    </source>
</evidence>
<evidence type="ECO:0000313" key="3">
    <source>
        <dbReference type="EMBL" id="UPU36186.1"/>
    </source>
</evidence>
<evidence type="ECO:0000256" key="1">
    <source>
        <dbReference type="ARBA" id="ARBA00022729"/>
    </source>
</evidence>
<dbReference type="InterPro" id="IPR036280">
    <property type="entry name" value="Multihaem_cyt_sf"/>
</dbReference>
<evidence type="ECO:0000313" key="4">
    <source>
        <dbReference type="Proteomes" id="UP000568888"/>
    </source>
</evidence>
<dbReference type="SUPFAM" id="SSF48695">
    <property type="entry name" value="Multiheme cytochromes"/>
    <property type="match status" value="2"/>
</dbReference>
<dbReference type="Proteomes" id="UP000831485">
    <property type="component" value="Chromosome"/>
</dbReference>
<gene>
    <name evidence="2" type="ORF">GMPD_01220</name>
    <name evidence="3" type="ORF">M1B72_00355</name>
</gene>
<dbReference type="GO" id="GO:0016491">
    <property type="term" value="F:oxidoreductase activity"/>
    <property type="evidence" value="ECO:0007669"/>
    <property type="project" value="TreeGrafter"/>
</dbReference>
<reference evidence="3" key="3">
    <citation type="submission" date="2022-04" db="EMBL/GenBank/DDBJ databases">
        <authorList>
            <person name="Liu G."/>
        </authorList>
    </citation>
    <scope>NUCLEOTIDE SEQUENCE</scope>
    <source>
        <strain evidence="3">RG22</strain>
    </source>
</reference>
<dbReference type="NCBIfam" id="NF040943">
    <property type="entry name" value="cytoc3_ExtM"/>
    <property type="match status" value="1"/>
</dbReference>
<proteinExistence type="predicted"/>
<reference evidence="2" key="2">
    <citation type="journal article" date="2021" name="Int. J. Syst. Evol. Microbiol.">
        <title>Geomonas silvestris sp. nov., Geomonas paludis sp. nov. and Geomonas limicola sp. nov., isolated from terrestrial environments, and emended description of the genus Geomonas.</title>
        <authorList>
            <person name="Itoh H."/>
            <person name="Xu Z."/>
            <person name="Masuda Y."/>
            <person name="Ushijima N."/>
            <person name="Hayakawa C."/>
            <person name="Shiratori Y."/>
            <person name="Senoo K."/>
        </authorList>
    </citation>
    <scope>NUCLEOTIDE SEQUENCE</scope>
    <source>
        <strain evidence="2">Red736</strain>
    </source>
</reference>
<dbReference type="PANTHER" id="PTHR35038">
    <property type="entry name" value="DISSIMILATORY SULFITE REDUCTASE SIRA"/>
    <property type="match status" value="1"/>
</dbReference>
<dbReference type="EMBL" id="CP096574">
    <property type="protein sequence ID" value="UPU36186.1"/>
    <property type="molecule type" value="Genomic_DNA"/>
</dbReference>
<accession>A0A6V8MRB9</accession>
<protein>
    <submittedName>
        <fullName evidence="2 3">Cytochrome C</fullName>
    </submittedName>
</protein>